<dbReference type="PROSITE" id="PS50921">
    <property type="entry name" value="ANTAR"/>
    <property type="match status" value="1"/>
</dbReference>
<dbReference type="EMBL" id="CP045929">
    <property type="protein sequence ID" value="QGK68735.1"/>
    <property type="molecule type" value="Genomic_DNA"/>
</dbReference>
<dbReference type="RefSeq" id="WP_154075340.1">
    <property type="nucleotide sequence ID" value="NZ_CP045929.1"/>
</dbReference>
<name>A0A5Q3QET6_9PSEU</name>
<reference evidence="9" key="1">
    <citation type="submission" date="2019-11" db="EMBL/GenBank/DDBJ databases">
        <title>The complete genome sequence of Saccharopolyspora sp. E2A.</title>
        <authorList>
            <person name="Zhang G."/>
        </authorList>
    </citation>
    <scope>NUCLEOTIDE SEQUENCE [LARGE SCALE GENOMIC DNA]</scope>
    <source>
        <strain evidence="9">E2A</strain>
    </source>
</reference>
<dbReference type="InterPro" id="IPR036388">
    <property type="entry name" value="WH-like_DNA-bd_sf"/>
</dbReference>
<dbReference type="Pfam" id="PF13185">
    <property type="entry name" value="GAF_2"/>
    <property type="match status" value="1"/>
</dbReference>
<dbReference type="Pfam" id="PF03861">
    <property type="entry name" value="ANTAR"/>
    <property type="match status" value="1"/>
</dbReference>
<dbReference type="Gene3D" id="1.10.10.10">
    <property type="entry name" value="Winged helix-like DNA-binding domain superfamily/Winged helix DNA-binding domain"/>
    <property type="match status" value="1"/>
</dbReference>
<evidence type="ECO:0000256" key="3">
    <source>
        <dbReference type="ARBA" id="ARBA00023015"/>
    </source>
</evidence>
<dbReference type="SUPFAM" id="SSF55781">
    <property type="entry name" value="GAF domain-like"/>
    <property type="match status" value="1"/>
</dbReference>
<gene>
    <name evidence="7" type="ORF">GIY23_03465</name>
    <name evidence="8" type="ORF">GIY23_10940</name>
</gene>
<protein>
    <submittedName>
        <fullName evidence="8">ANTAR domain-containing protein</fullName>
    </submittedName>
</protein>
<dbReference type="KEGG" id="sace:GIY23_10940"/>
<reference evidence="8" key="2">
    <citation type="journal article" date="2020" name="Int. J. Syst. Evol. Microbiol.">
        <title>Saccharopolyspora coralli sp. nov. a novel actinobacterium isolated from the stony coral Porites.</title>
        <authorList>
            <person name="Zhou Y."/>
            <person name="Pei S."/>
            <person name="Xie F."/>
            <person name="Gu L."/>
            <person name="Zhang G."/>
        </authorList>
    </citation>
    <scope>NUCLEOTIDE SEQUENCE</scope>
    <source>
        <strain evidence="8">E2A</strain>
    </source>
</reference>
<dbReference type="InterPro" id="IPR003018">
    <property type="entry name" value="GAF"/>
</dbReference>
<evidence type="ECO:0000259" key="6">
    <source>
        <dbReference type="PROSITE" id="PS50921"/>
    </source>
</evidence>
<dbReference type="InterPro" id="IPR011006">
    <property type="entry name" value="CheY-like_superfamily"/>
</dbReference>
<evidence type="ECO:0000256" key="5">
    <source>
        <dbReference type="SAM" id="MobiDB-lite"/>
    </source>
</evidence>
<feature type="domain" description="ANTAR" evidence="6">
    <location>
        <begin position="170"/>
        <end position="231"/>
    </location>
</feature>
<dbReference type="AlphaFoldDB" id="A0A5Q3QET6"/>
<dbReference type="SMART" id="SM00065">
    <property type="entry name" value="GAF"/>
    <property type="match status" value="1"/>
</dbReference>
<feature type="region of interest" description="Disordered" evidence="5">
    <location>
        <begin position="232"/>
        <end position="251"/>
    </location>
</feature>
<evidence type="ECO:0000256" key="4">
    <source>
        <dbReference type="ARBA" id="ARBA00023163"/>
    </source>
</evidence>
<keyword evidence="2" id="KW-0418">Kinase</keyword>
<evidence type="ECO:0000256" key="1">
    <source>
        <dbReference type="ARBA" id="ARBA00022679"/>
    </source>
</evidence>
<keyword evidence="3" id="KW-0805">Transcription regulation</keyword>
<evidence type="ECO:0000313" key="8">
    <source>
        <dbReference type="EMBL" id="QGK69969.1"/>
    </source>
</evidence>
<evidence type="ECO:0000313" key="9">
    <source>
        <dbReference type="Proteomes" id="UP000371041"/>
    </source>
</evidence>
<keyword evidence="9" id="KW-1185">Reference proteome</keyword>
<dbReference type="GO" id="GO:0003723">
    <property type="term" value="F:RNA binding"/>
    <property type="evidence" value="ECO:0007669"/>
    <property type="project" value="InterPro"/>
</dbReference>
<dbReference type="PIRSF" id="PIRSF036625">
    <property type="entry name" value="GAF_ANTAR"/>
    <property type="match status" value="1"/>
</dbReference>
<dbReference type="InterPro" id="IPR012074">
    <property type="entry name" value="GAF_ANTAR"/>
</dbReference>
<dbReference type="EMBL" id="CP045929">
    <property type="protein sequence ID" value="QGK69969.1"/>
    <property type="molecule type" value="Genomic_DNA"/>
</dbReference>
<organism evidence="8 9">
    <name type="scientific">Allosaccharopolyspora coralli</name>
    <dbReference type="NCBI Taxonomy" id="2665642"/>
    <lineage>
        <taxon>Bacteria</taxon>
        <taxon>Bacillati</taxon>
        <taxon>Actinomycetota</taxon>
        <taxon>Actinomycetes</taxon>
        <taxon>Pseudonocardiales</taxon>
        <taxon>Pseudonocardiaceae</taxon>
        <taxon>Allosaccharopolyspora</taxon>
    </lineage>
</organism>
<dbReference type="KEGG" id="sace:GIY23_03465"/>
<dbReference type="InterPro" id="IPR029016">
    <property type="entry name" value="GAF-like_dom_sf"/>
</dbReference>
<evidence type="ECO:0000313" key="7">
    <source>
        <dbReference type="EMBL" id="QGK68735.1"/>
    </source>
</evidence>
<dbReference type="SMART" id="SM01012">
    <property type="entry name" value="ANTAR"/>
    <property type="match status" value="1"/>
</dbReference>
<dbReference type="InterPro" id="IPR005561">
    <property type="entry name" value="ANTAR"/>
</dbReference>
<proteinExistence type="predicted"/>
<dbReference type="SUPFAM" id="SSF52172">
    <property type="entry name" value="CheY-like"/>
    <property type="match status" value="1"/>
</dbReference>
<keyword evidence="1" id="KW-0808">Transferase</keyword>
<dbReference type="Gene3D" id="3.30.450.40">
    <property type="match status" value="1"/>
</dbReference>
<accession>A0A5Q3QET6</accession>
<keyword evidence="4" id="KW-0804">Transcription</keyword>
<sequence>MVHGQEDPAGAPDLVQVLSAAAQQMTGSQEASEAETVAWIVAAAVGTVPGAEYAGVSLLQSDGEIISQAVSHDTVSAIDQAQASYREGPCVTALWDEHTVAVDDMASAAERWPWFGPAAVEAGVGSMLSFQLFARENSLGALNLYASSPHGFSDDSRVLGGLFATHASSALGQAQHTGQLNQALASRDVIGQAKGILMERFGLDAEQAFAMLVQSSQQTNLKLLAVAQWLTGSNPGPNPEHDSPAPGEHTQ</sequence>
<evidence type="ECO:0000256" key="2">
    <source>
        <dbReference type="ARBA" id="ARBA00022777"/>
    </source>
</evidence>
<dbReference type="GO" id="GO:0016301">
    <property type="term" value="F:kinase activity"/>
    <property type="evidence" value="ECO:0007669"/>
    <property type="project" value="UniProtKB-KW"/>
</dbReference>
<dbReference type="Proteomes" id="UP000371041">
    <property type="component" value="Chromosome"/>
</dbReference>